<protein>
    <submittedName>
        <fullName evidence="1">Uncharacterized protein</fullName>
    </submittedName>
</protein>
<accession>A0ACC2P5B0</accession>
<evidence type="ECO:0000313" key="1">
    <source>
        <dbReference type="EMBL" id="KAJ8678211.1"/>
    </source>
</evidence>
<keyword evidence="2" id="KW-1185">Reference proteome</keyword>
<gene>
    <name evidence="1" type="ORF">QAD02_013998</name>
</gene>
<dbReference type="Proteomes" id="UP001239111">
    <property type="component" value="Chromosome 2"/>
</dbReference>
<dbReference type="EMBL" id="CM056742">
    <property type="protein sequence ID" value="KAJ8678211.1"/>
    <property type="molecule type" value="Genomic_DNA"/>
</dbReference>
<name>A0ACC2P5B0_9HYME</name>
<proteinExistence type="predicted"/>
<comment type="caution">
    <text evidence="1">The sequence shown here is derived from an EMBL/GenBank/DDBJ whole genome shotgun (WGS) entry which is preliminary data.</text>
</comment>
<sequence length="100" mass="11524">MRSTFVPRAPPSRHEVPEPEGGWPCYRVDTGRLRHRFNPNRHFEFDDYESGVARLGIRDESPRPEPGNVSRRVAEEWVPMSLRVPERSPRSEANEEAGQG</sequence>
<organism evidence="1 2">
    <name type="scientific">Eretmocerus hayati</name>
    <dbReference type="NCBI Taxonomy" id="131215"/>
    <lineage>
        <taxon>Eukaryota</taxon>
        <taxon>Metazoa</taxon>
        <taxon>Ecdysozoa</taxon>
        <taxon>Arthropoda</taxon>
        <taxon>Hexapoda</taxon>
        <taxon>Insecta</taxon>
        <taxon>Pterygota</taxon>
        <taxon>Neoptera</taxon>
        <taxon>Endopterygota</taxon>
        <taxon>Hymenoptera</taxon>
        <taxon>Apocrita</taxon>
        <taxon>Proctotrupomorpha</taxon>
        <taxon>Chalcidoidea</taxon>
        <taxon>Aphelinidae</taxon>
        <taxon>Aphelininae</taxon>
        <taxon>Eretmocerus</taxon>
    </lineage>
</organism>
<evidence type="ECO:0000313" key="2">
    <source>
        <dbReference type="Proteomes" id="UP001239111"/>
    </source>
</evidence>
<reference evidence="1" key="1">
    <citation type="submission" date="2023-04" db="EMBL/GenBank/DDBJ databases">
        <title>A chromosome-level genome assembly of the parasitoid wasp Eretmocerus hayati.</title>
        <authorList>
            <person name="Zhong Y."/>
            <person name="Liu S."/>
            <person name="Liu Y."/>
        </authorList>
    </citation>
    <scope>NUCLEOTIDE SEQUENCE</scope>
    <source>
        <strain evidence="1">ZJU_SS_LIU_2023</strain>
    </source>
</reference>